<dbReference type="AlphaFoldDB" id="A0A0S3R3J0"/>
<protein>
    <submittedName>
        <fullName evidence="1">Uncharacterized protein</fullName>
    </submittedName>
</protein>
<feature type="non-terminal residue" evidence="1">
    <location>
        <position position="84"/>
    </location>
</feature>
<organism evidence="1 2">
    <name type="scientific">Vigna angularis var. angularis</name>
    <dbReference type="NCBI Taxonomy" id="157739"/>
    <lineage>
        <taxon>Eukaryota</taxon>
        <taxon>Viridiplantae</taxon>
        <taxon>Streptophyta</taxon>
        <taxon>Embryophyta</taxon>
        <taxon>Tracheophyta</taxon>
        <taxon>Spermatophyta</taxon>
        <taxon>Magnoliopsida</taxon>
        <taxon>eudicotyledons</taxon>
        <taxon>Gunneridae</taxon>
        <taxon>Pentapetalae</taxon>
        <taxon>rosids</taxon>
        <taxon>fabids</taxon>
        <taxon>Fabales</taxon>
        <taxon>Fabaceae</taxon>
        <taxon>Papilionoideae</taxon>
        <taxon>50 kb inversion clade</taxon>
        <taxon>NPAAA clade</taxon>
        <taxon>indigoferoid/millettioid clade</taxon>
        <taxon>Phaseoleae</taxon>
        <taxon>Vigna</taxon>
    </lineage>
</organism>
<keyword evidence="2" id="KW-1185">Reference proteome</keyword>
<dbReference type="EMBL" id="AP015034">
    <property type="protein sequence ID" value="BAT75272.1"/>
    <property type="molecule type" value="Genomic_DNA"/>
</dbReference>
<sequence length="84" mass="9920">MSRRIPFYDSKIHVKKVQQRLKIAMEYVHVITTETNTTTIWTKVSIPSSDYRQTCKTTLSHKPITYIHSKLQHQVKTDNFINTN</sequence>
<reference evidence="1 2" key="1">
    <citation type="journal article" date="2015" name="Sci. Rep.">
        <title>The power of single molecule real-time sequencing technology in the de novo assembly of a eukaryotic genome.</title>
        <authorList>
            <person name="Sakai H."/>
            <person name="Naito K."/>
            <person name="Ogiso-Tanaka E."/>
            <person name="Takahashi Y."/>
            <person name="Iseki K."/>
            <person name="Muto C."/>
            <person name="Satou K."/>
            <person name="Teruya K."/>
            <person name="Shiroma A."/>
            <person name="Shimoji M."/>
            <person name="Hirano T."/>
            <person name="Itoh T."/>
            <person name="Kaga A."/>
            <person name="Tomooka N."/>
        </authorList>
    </citation>
    <scope>NUCLEOTIDE SEQUENCE [LARGE SCALE GENOMIC DNA]</scope>
    <source>
        <strain evidence="2">cv. Shumari</strain>
    </source>
</reference>
<evidence type="ECO:0000313" key="2">
    <source>
        <dbReference type="Proteomes" id="UP000291084"/>
    </source>
</evidence>
<gene>
    <name evidence="1" type="primary">Vigan.01G310600</name>
    <name evidence="1" type="ORF">VIGAN_01310600</name>
</gene>
<evidence type="ECO:0000313" key="1">
    <source>
        <dbReference type="EMBL" id="BAT75272.1"/>
    </source>
</evidence>
<accession>A0A0S3R3J0</accession>
<dbReference type="Proteomes" id="UP000291084">
    <property type="component" value="Chromosome 1"/>
</dbReference>
<proteinExistence type="predicted"/>
<name>A0A0S3R3J0_PHAAN</name>